<evidence type="ECO:0000313" key="1">
    <source>
        <dbReference type="EMBL" id="KAK4445160.1"/>
    </source>
</evidence>
<comment type="caution">
    <text evidence="1">The sequence shown here is derived from an EMBL/GenBank/DDBJ whole genome shotgun (WGS) entry which is preliminary data.</text>
</comment>
<reference evidence="1" key="2">
    <citation type="submission" date="2023-05" db="EMBL/GenBank/DDBJ databases">
        <authorList>
            <consortium name="Lawrence Berkeley National Laboratory"/>
            <person name="Steindorff A."/>
            <person name="Hensen N."/>
            <person name="Bonometti L."/>
            <person name="Westerberg I."/>
            <person name="Brannstrom I.O."/>
            <person name="Guillou S."/>
            <person name="Cros-Aarteil S."/>
            <person name="Calhoun S."/>
            <person name="Haridas S."/>
            <person name="Kuo A."/>
            <person name="Mondo S."/>
            <person name="Pangilinan J."/>
            <person name="Riley R."/>
            <person name="Labutti K."/>
            <person name="Andreopoulos B."/>
            <person name="Lipzen A."/>
            <person name="Chen C."/>
            <person name="Yanf M."/>
            <person name="Daum C."/>
            <person name="Ng V."/>
            <person name="Clum A."/>
            <person name="Ohm R."/>
            <person name="Martin F."/>
            <person name="Silar P."/>
            <person name="Natvig D."/>
            <person name="Lalanne C."/>
            <person name="Gautier V."/>
            <person name="Ament-Velasquez S.L."/>
            <person name="Kruys A."/>
            <person name="Hutchinson M.I."/>
            <person name="Powell A.J."/>
            <person name="Barry K."/>
            <person name="Miller A.N."/>
            <person name="Grigoriev I.V."/>
            <person name="Debuchy R."/>
            <person name="Gladieux P."/>
            <person name="Thoren M.H."/>
            <person name="Johannesson H."/>
        </authorList>
    </citation>
    <scope>NUCLEOTIDE SEQUENCE</scope>
    <source>
        <strain evidence="1">PSN243</strain>
    </source>
</reference>
<reference evidence="1" key="1">
    <citation type="journal article" date="2023" name="Mol. Phylogenet. Evol.">
        <title>Genome-scale phylogeny and comparative genomics of the fungal order Sordariales.</title>
        <authorList>
            <person name="Hensen N."/>
            <person name="Bonometti L."/>
            <person name="Westerberg I."/>
            <person name="Brannstrom I.O."/>
            <person name="Guillou S."/>
            <person name="Cros-Aarteil S."/>
            <person name="Calhoun S."/>
            <person name="Haridas S."/>
            <person name="Kuo A."/>
            <person name="Mondo S."/>
            <person name="Pangilinan J."/>
            <person name="Riley R."/>
            <person name="LaButti K."/>
            <person name="Andreopoulos B."/>
            <person name="Lipzen A."/>
            <person name="Chen C."/>
            <person name="Yan M."/>
            <person name="Daum C."/>
            <person name="Ng V."/>
            <person name="Clum A."/>
            <person name="Steindorff A."/>
            <person name="Ohm R.A."/>
            <person name="Martin F."/>
            <person name="Silar P."/>
            <person name="Natvig D.O."/>
            <person name="Lalanne C."/>
            <person name="Gautier V."/>
            <person name="Ament-Velasquez S.L."/>
            <person name="Kruys A."/>
            <person name="Hutchinson M.I."/>
            <person name="Powell A.J."/>
            <person name="Barry K."/>
            <person name="Miller A.N."/>
            <person name="Grigoriev I.V."/>
            <person name="Debuchy R."/>
            <person name="Gladieux P."/>
            <person name="Hiltunen Thoren M."/>
            <person name="Johannesson H."/>
        </authorList>
    </citation>
    <scope>NUCLEOTIDE SEQUENCE</scope>
    <source>
        <strain evidence="1">PSN243</strain>
    </source>
</reference>
<proteinExistence type="predicted"/>
<gene>
    <name evidence="1" type="ORF">QBC34DRAFT_441896</name>
</gene>
<dbReference type="Proteomes" id="UP001321760">
    <property type="component" value="Unassembled WGS sequence"/>
</dbReference>
<dbReference type="EMBL" id="MU865968">
    <property type="protein sequence ID" value="KAK4445160.1"/>
    <property type="molecule type" value="Genomic_DNA"/>
</dbReference>
<protein>
    <submittedName>
        <fullName evidence="1">Uncharacterized protein</fullName>
    </submittedName>
</protein>
<name>A0AAV9GCQ8_9PEZI</name>
<evidence type="ECO:0000313" key="2">
    <source>
        <dbReference type="Proteomes" id="UP001321760"/>
    </source>
</evidence>
<accession>A0AAV9GCQ8</accession>
<sequence>MYDYDIWPRGDVVLTLSFGGSPACDHNYWLVCKDPLASIVPNGCAGDPDGAREEPKACSHVEEQNHYRQKIFSPWVTFRLSSIFLKSASSTFREKLEAKGRDPKTCLYYIRDKFKRPCSAQAMVMVMNILHNRASKNPDKLNLRQLYQMAEIVEHYDLQHVLRPWVRDYMNQLVDFFPQVEPTSKLQLSWIYVSKVVGHAEIFERAVRNILYTHPTVQENTHVWAFTGSYFIVEKIDKRRRDLMDFLDSTLEALVSDYENNQPGDGEDCAEECRSAHVRFFASVRDRLAGAGDSRVSLSDAFEMFNLETGKIGIPPGDEHICQCQERRPWESRLQPGEVKTRYLEALELIRPNSDKIMDGLRLSELTKRKEDTEPWVQLKRTKESK</sequence>
<organism evidence="1 2">
    <name type="scientific">Podospora aff. communis PSN243</name>
    <dbReference type="NCBI Taxonomy" id="3040156"/>
    <lineage>
        <taxon>Eukaryota</taxon>
        <taxon>Fungi</taxon>
        <taxon>Dikarya</taxon>
        <taxon>Ascomycota</taxon>
        <taxon>Pezizomycotina</taxon>
        <taxon>Sordariomycetes</taxon>
        <taxon>Sordariomycetidae</taxon>
        <taxon>Sordariales</taxon>
        <taxon>Podosporaceae</taxon>
        <taxon>Podospora</taxon>
    </lineage>
</organism>
<dbReference type="AlphaFoldDB" id="A0AAV9GCQ8"/>
<keyword evidence="2" id="KW-1185">Reference proteome</keyword>